<accession>A0A131YH89</accession>
<sequence length="81" mass="8700">MMLGYLRMRLLTVGIIAFAVFAIVHGHTASNEEVNSTGETEERCDILESLRGLFQYARNIVGKAIGGGANLPEGTETGSDE</sequence>
<organism evidence="2">
    <name type="scientific">Rhipicephalus appendiculatus</name>
    <name type="common">Brown ear tick</name>
    <dbReference type="NCBI Taxonomy" id="34631"/>
    <lineage>
        <taxon>Eukaryota</taxon>
        <taxon>Metazoa</taxon>
        <taxon>Ecdysozoa</taxon>
        <taxon>Arthropoda</taxon>
        <taxon>Chelicerata</taxon>
        <taxon>Arachnida</taxon>
        <taxon>Acari</taxon>
        <taxon>Parasitiformes</taxon>
        <taxon>Ixodida</taxon>
        <taxon>Ixodoidea</taxon>
        <taxon>Ixodidae</taxon>
        <taxon>Rhipicephalinae</taxon>
        <taxon>Rhipicephalus</taxon>
        <taxon>Rhipicephalus</taxon>
    </lineage>
</organism>
<feature type="chain" id="PRO_5007285142" evidence="1">
    <location>
        <begin position="27"/>
        <end position="81"/>
    </location>
</feature>
<evidence type="ECO:0000313" key="2">
    <source>
        <dbReference type="EMBL" id="JAP77281.1"/>
    </source>
</evidence>
<dbReference type="EMBL" id="GEDV01011276">
    <property type="protein sequence ID" value="JAP77281.1"/>
    <property type="molecule type" value="Transcribed_RNA"/>
</dbReference>
<reference evidence="2" key="1">
    <citation type="journal article" date="2016" name="Ticks Tick Borne Dis.">
        <title>De novo assembly and annotation of the salivary gland transcriptome of Rhipicephalus appendiculatus male and female ticks during blood feeding.</title>
        <authorList>
            <person name="de Castro M.H."/>
            <person name="de Klerk D."/>
            <person name="Pienaar R."/>
            <person name="Latif A.A."/>
            <person name="Rees D.J."/>
            <person name="Mans B.J."/>
        </authorList>
    </citation>
    <scope>NUCLEOTIDE SEQUENCE</scope>
    <source>
        <tissue evidence="2">Salivary glands</tissue>
    </source>
</reference>
<dbReference type="AlphaFoldDB" id="A0A131YH89"/>
<feature type="signal peptide" evidence="1">
    <location>
        <begin position="1"/>
        <end position="26"/>
    </location>
</feature>
<keyword evidence="1" id="KW-0732">Signal</keyword>
<evidence type="ECO:0000256" key="1">
    <source>
        <dbReference type="SAM" id="SignalP"/>
    </source>
</evidence>
<proteinExistence type="predicted"/>
<protein>
    <submittedName>
        <fullName evidence="2">Uncharacterized protein</fullName>
    </submittedName>
</protein>
<name>A0A131YH89_RHIAP</name>